<sequence length="94" mass="10345">MNNPITLGMDAAINGENAGVGLVHIAEVNETLVRAVNVHDAIAFNKTSRRNDYRLRDDSHSSPSELTQPTEPPRFPIEPSSFRKSGIKNDEFAV</sequence>
<evidence type="ECO:0000313" key="2">
    <source>
        <dbReference type="EMBL" id="KAK1127433.1"/>
    </source>
</evidence>
<feature type="compositionally biased region" description="Basic and acidic residues" evidence="1">
    <location>
        <begin position="51"/>
        <end position="60"/>
    </location>
</feature>
<comment type="caution">
    <text evidence="2">The sequence shown here is derived from an EMBL/GenBank/DDBJ whole genome shotgun (WGS) entry which is preliminary data.</text>
</comment>
<gene>
    <name evidence="2" type="ORF">K0M31_003971</name>
</gene>
<dbReference type="EMBL" id="JAHYIQ010000012">
    <property type="protein sequence ID" value="KAK1127433.1"/>
    <property type="molecule type" value="Genomic_DNA"/>
</dbReference>
<keyword evidence="3" id="KW-1185">Reference proteome</keyword>
<protein>
    <submittedName>
        <fullName evidence="2">Uncharacterized protein</fullName>
    </submittedName>
</protein>
<dbReference type="Proteomes" id="UP001177670">
    <property type="component" value="Unassembled WGS sequence"/>
</dbReference>
<name>A0AA40FXX6_9HYME</name>
<evidence type="ECO:0000256" key="1">
    <source>
        <dbReference type="SAM" id="MobiDB-lite"/>
    </source>
</evidence>
<feature type="region of interest" description="Disordered" evidence="1">
    <location>
        <begin position="51"/>
        <end position="94"/>
    </location>
</feature>
<organism evidence="2 3">
    <name type="scientific">Melipona bicolor</name>
    <dbReference type="NCBI Taxonomy" id="60889"/>
    <lineage>
        <taxon>Eukaryota</taxon>
        <taxon>Metazoa</taxon>
        <taxon>Ecdysozoa</taxon>
        <taxon>Arthropoda</taxon>
        <taxon>Hexapoda</taxon>
        <taxon>Insecta</taxon>
        <taxon>Pterygota</taxon>
        <taxon>Neoptera</taxon>
        <taxon>Endopterygota</taxon>
        <taxon>Hymenoptera</taxon>
        <taxon>Apocrita</taxon>
        <taxon>Aculeata</taxon>
        <taxon>Apoidea</taxon>
        <taxon>Anthophila</taxon>
        <taxon>Apidae</taxon>
        <taxon>Melipona</taxon>
    </lineage>
</organism>
<dbReference type="AlphaFoldDB" id="A0AA40FXX6"/>
<evidence type="ECO:0000313" key="3">
    <source>
        <dbReference type="Proteomes" id="UP001177670"/>
    </source>
</evidence>
<reference evidence="2" key="1">
    <citation type="submission" date="2021-10" db="EMBL/GenBank/DDBJ databases">
        <title>Melipona bicolor Genome sequencing and assembly.</title>
        <authorList>
            <person name="Araujo N.S."/>
            <person name="Arias M.C."/>
        </authorList>
    </citation>
    <scope>NUCLEOTIDE SEQUENCE</scope>
    <source>
        <strain evidence="2">USP_2M_L1-L4_2017</strain>
        <tissue evidence="2">Whole body</tissue>
    </source>
</reference>
<proteinExistence type="predicted"/>
<accession>A0AA40FXX6</accession>